<reference evidence="1 2" key="1">
    <citation type="journal article" date="2015" name="Nature">
        <title>rRNA introns, odd ribosomes, and small enigmatic genomes across a large radiation of phyla.</title>
        <authorList>
            <person name="Brown C.T."/>
            <person name="Hug L.A."/>
            <person name="Thomas B.C."/>
            <person name="Sharon I."/>
            <person name="Castelle C.J."/>
            <person name="Singh A."/>
            <person name="Wilkins M.J."/>
            <person name="Williams K.H."/>
            <person name="Banfield J.F."/>
        </authorList>
    </citation>
    <scope>NUCLEOTIDE SEQUENCE [LARGE SCALE GENOMIC DNA]</scope>
</reference>
<accession>A0A0G0QR94</accession>
<protein>
    <submittedName>
        <fullName evidence="1">Uncharacterized protein</fullName>
    </submittedName>
</protein>
<dbReference type="AlphaFoldDB" id="A0A0G0QR94"/>
<sequence>MFVIPGGLAERLGFKDFSINLDTADLADVREEDAAVVITNPRMARKPE</sequence>
<comment type="caution">
    <text evidence="1">The sequence shown here is derived from an EMBL/GenBank/DDBJ whole genome shotgun (WGS) entry which is preliminary data.</text>
</comment>
<evidence type="ECO:0000313" key="2">
    <source>
        <dbReference type="Proteomes" id="UP000034665"/>
    </source>
</evidence>
<dbReference type="EMBL" id="LBWR01000001">
    <property type="protein sequence ID" value="KKR12910.1"/>
    <property type="molecule type" value="Genomic_DNA"/>
</dbReference>
<proteinExistence type="predicted"/>
<gene>
    <name evidence="1" type="ORF">UT41_C0001G0454</name>
</gene>
<dbReference type="PATRIC" id="fig|1619013.3.peg.469"/>
<organism evidence="1 2">
    <name type="scientific">Candidatus Wolfebacteria bacterium GW2011_GWC2_39_22</name>
    <dbReference type="NCBI Taxonomy" id="1619013"/>
    <lineage>
        <taxon>Bacteria</taxon>
        <taxon>Candidatus Wolfeibacteriota</taxon>
    </lineage>
</organism>
<evidence type="ECO:0000313" key="1">
    <source>
        <dbReference type="EMBL" id="KKR12910.1"/>
    </source>
</evidence>
<dbReference type="Proteomes" id="UP000034665">
    <property type="component" value="Unassembled WGS sequence"/>
</dbReference>
<name>A0A0G0QR94_9BACT</name>